<evidence type="ECO:0000259" key="6">
    <source>
        <dbReference type="Pfam" id="PF00593"/>
    </source>
</evidence>
<dbReference type="AlphaFoldDB" id="A0A0N9UVC5"/>
<keyword evidence="2 4" id="KW-0472">Membrane</keyword>
<feature type="chain" id="PRO_5006039080" evidence="5">
    <location>
        <begin position="31"/>
        <end position="1013"/>
    </location>
</feature>
<accession>A0A0N9UVC5</accession>
<dbReference type="EMBL" id="CP012700">
    <property type="protein sequence ID" value="ALH80806.1"/>
    <property type="molecule type" value="Genomic_DNA"/>
</dbReference>
<evidence type="ECO:0000313" key="9">
    <source>
        <dbReference type="Proteomes" id="UP000058074"/>
    </source>
</evidence>
<evidence type="ECO:0000259" key="7">
    <source>
        <dbReference type="Pfam" id="PF07715"/>
    </source>
</evidence>
<evidence type="ECO:0000313" key="8">
    <source>
        <dbReference type="EMBL" id="ALH80806.1"/>
    </source>
</evidence>
<dbReference type="RefSeq" id="WP_054588114.1">
    <property type="nucleotide sequence ID" value="NZ_CP012700.1"/>
</dbReference>
<dbReference type="InterPro" id="IPR010104">
    <property type="entry name" value="TonB_rcpt_bac"/>
</dbReference>
<comment type="similarity">
    <text evidence="4">Belongs to the TonB-dependent receptor family.</text>
</comment>
<feature type="domain" description="TonB-dependent receptor plug" evidence="7">
    <location>
        <begin position="60"/>
        <end position="170"/>
    </location>
</feature>
<evidence type="ECO:0000256" key="2">
    <source>
        <dbReference type="ARBA" id="ARBA00023136"/>
    </source>
</evidence>
<dbReference type="SUPFAM" id="SSF56935">
    <property type="entry name" value="Porins"/>
    <property type="match status" value="1"/>
</dbReference>
<dbReference type="InterPro" id="IPR037066">
    <property type="entry name" value="Plug_dom_sf"/>
</dbReference>
<dbReference type="InterPro" id="IPR000531">
    <property type="entry name" value="Beta-barrel_TonB"/>
</dbReference>
<comment type="subcellular location">
    <subcellularLocation>
        <location evidence="1 4">Cell outer membrane</location>
    </subcellularLocation>
</comment>
<dbReference type="Proteomes" id="UP000058074">
    <property type="component" value="Chromosome"/>
</dbReference>
<keyword evidence="3" id="KW-0998">Cell outer membrane</keyword>
<feature type="domain" description="TonB-dependent receptor-like beta-barrel" evidence="6">
    <location>
        <begin position="475"/>
        <end position="980"/>
    </location>
</feature>
<dbReference type="Gene3D" id="2.170.130.10">
    <property type="entry name" value="TonB-dependent receptor, plug domain"/>
    <property type="match status" value="1"/>
</dbReference>
<dbReference type="InterPro" id="IPR012910">
    <property type="entry name" value="Plug_dom"/>
</dbReference>
<dbReference type="PANTHER" id="PTHR40980:SF3">
    <property type="entry name" value="TONB-DEPENDENT RECEPTOR-LIKE BETA-BARREL DOMAIN-CONTAINING PROTEIN"/>
    <property type="match status" value="1"/>
</dbReference>
<dbReference type="KEGG" id="smag:AN936_10620"/>
<dbReference type="GO" id="GO:0009279">
    <property type="term" value="C:cell outer membrane"/>
    <property type="evidence" value="ECO:0007669"/>
    <property type="project" value="UniProtKB-SubCell"/>
</dbReference>
<evidence type="ECO:0000256" key="5">
    <source>
        <dbReference type="SAM" id="SignalP"/>
    </source>
</evidence>
<dbReference type="PATRIC" id="fig|33050.5.peg.2193"/>
<dbReference type="Pfam" id="PF00593">
    <property type="entry name" value="TonB_dep_Rec_b-barrel"/>
    <property type="match status" value="1"/>
</dbReference>
<organism evidence="8 9">
    <name type="scientific">Sphingopyxis macrogoltabida</name>
    <name type="common">Sphingomonas macrogoltabidus</name>
    <dbReference type="NCBI Taxonomy" id="33050"/>
    <lineage>
        <taxon>Bacteria</taxon>
        <taxon>Pseudomonadati</taxon>
        <taxon>Pseudomonadota</taxon>
        <taxon>Alphaproteobacteria</taxon>
        <taxon>Sphingomonadales</taxon>
        <taxon>Sphingomonadaceae</taxon>
        <taxon>Sphingopyxis</taxon>
    </lineage>
</organism>
<evidence type="ECO:0000256" key="3">
    <source>
        <dbReference type="ARBA" id="ARBA00023237"/>
    </source>
</evidence>
<keyword evidence="4" id="KW-0798">TonB box</keyword>
<dbReference type="Pfam" id="PF07715">
    <property type="entry name" value="Plug"/>
    <property type="match status" value="1"/>
</dbReference>
<sequence length="1013" mass="109547">MRASQQQWFAKFLAGSSALALMGMAQAAMAQEAPVDGEAGGDEIVVTGIRASLEASANIKREAQGVVDAISAEDIGKFPDTNLAESLQRITGVSIDRSNGEGSLVTVRGFGPEFNLVTLNGRQMPTALIGDGGSAPSSRSFDFANLASEGIAAVEVYKSGRATNESGGIGSTINIRTPRPLDKPGTHGSLAVKGVYDSSRNEGNPVTPEISGIVSSTFADDRIGIMIAGSYQKRKASVNTANVGWRDGYLGNENNWGSLANPTRIVNGVEVPDPRYDNITNRPGPTDVYQVPQNASYDLNDINRERINGQAVLQFRPTDDLTATIDYVYSRNTVETRNSNVGVWFNHEDTSSAWTDGPIAGPLFYSEIFGPPSGTPGPNALYGGKDLSYSGALTENRGENKSLGTNLKWDAPGGVTIEFDAHHSVSTVKPVNRFGSSMSLGNAVFGVRGQGINFENDLPVISYEMYPGIDPLDVSLITPTGNAFRNAYFRNRINQVQFRGHYDHDAGFLDTIDFGVSYIDSKVRSAFGTIQNDDTWGGAGPASDIPDDIFKLVTVPDKFPGLAQPGMIESFYTFDFERMADLVEQNYQTCSNPLTGAAQPGTCLAVFNTDRRITERTIAPYLQVATEFDLFQNPAHFVAGIRYETTDILSAALVPAPATTDWVGENEFNVVFSGESQFTRFKGSYDNWLPAFDLDVSPMENVKLRASYSHTITRPDYANMQGGRTLDTLFRVGGGTGAQGNPGLVPYKSKNIDLSAEWYYAPDSYVSVGYFHKDVSNFISTTRVDTNAFGLTTPVNGPRWQAAIAALGTGATVGDIRQYIFENFPDSVTITGGGGNTPFTGVIHAAAGDPLVNFEVTQPVNSDQTASLNGWEFALQHSFWDTGFGVILNYTIVNGSATYDNTQPSSVTQFALTGLSDSANAVLYYDKGPIQARVAWNWRDKFLSQTGANPTYIEEYWQIDASASYEFMPGLTAFVEAINLTGESRRGHLRHTNNVTFASPGFARYAAGVRFSF</sequence>
<dbReference type="OrthoDB" id="5476657at2"/>
<dbReference type="NCBIfam" id="TIGR01782">
    <property type="entry name" value="TonB-Xanth-Caul"/>
    <property type="match status" value="1"/>
</dbReference>
<evidence type="ECO:0000256" key="4">
    <source>
        <dbReference type="RuleBase" id="RU003357"/>
    </source>
</evidence>
<reference evidence="8 9" key="1">
    <citation type="journal article" date="2015" name="Genome Announc.">
        <title>Complete Genome Sequence of Polypropylene Glycol- and Polyethylene Glycol-Degrading Sphingopyxis macrogoltabida Strain EY-1.</title>
        <authorList>
            <person name="Ohtsubo Y."/>
            <person name="Nagata Y."/>
            <person name="Numata M."/>
            <person name="Tsuchikane K."/>
            <person name="Hosoyama A."/>
            <person name="Yamazoe A."/>
            <person name="Tsuda M."/>
            <person name="Fujita N."/>
            <person name="Kawai F."/>
        </authorList>
    </citation>
    <scope>NUCLEOTIDE SEQUENCE [LARGE SCALE GENOMIC DNA]</scope>
    <source>
        <strain evidence="8 9">EY-1</strain>
    </source>
</reference>
<gene>
    <name evidence="8" type="ORF">AN936_10620</name>
</gene>
<proteinExistence type="inferred from homology"/>
<feature type="signal peptide" evidence="5">
    <location>
        <begin position="1"/>
        <end position="30"/>
    </location>
</feature>
<dbReference type="Gene3D" id="2.40.170.20">
    <property type="entry name" value="TonB-dependent receptor, beta-barrel domain"/>
    <property type="match status" value="1"/>
</dbReference>
<dbReference type="PANTHER" id="PTHR40980">
    <property type="entry name" value="PLUG DOMAIN-CONTAINING PROTEIN"/>
    <property type="match status" value="1"/>
</dbReference>
<protein>
    <submittedName>
        <fullName evidence="8">TonB-dependent receptor</fullName>
    </submittedName>
</protein>
<name>A0A0N9UVC5_SPHMC</name>
<evidence type="ECO:0000256" key="1">
    <source>
        <dbReference type="ARBA" id="ARBA00004442"/>
    </source>
</evidence>
<keyword evidence="8" id="KW-0675">Receptor</keyword>
<keyword evidence="5" id="KW-0732">Signal</keyword>
<dbReference type="InterPro" id="IPR036942">
    <property type="entry name" value="Beta-barrel_TonB_sf"/>
</dbReference>